<reference evidence="4" key="1">
    <citation type="submission" date="2021-01" db="EMBL/GenBank/DDBJ databases">
        <title>YIM 132084 draft genome.</title>
        <authorList>
            <person name="An D."/>
        </authorList>
    </citation>
    <scope>NUCLEOTIDE SEQUENCE</scope>
    <source>
        <strain evidence="4">YIM 132084</strain>
    </source>
</reference>
<proteinExistence type="predicted"/>
<dbReference type="Gene3D" id="3.10.620.30">
    <property type="match status" value="1"/>
</dbReference>
<feature type="transmembrane region" description="Helical" evidence="2">
    <location>
        <begin position="197"/>
        <end position="214"/>
    </location>
</feature>
<keyword evidence="2" id="KW-0472">Membrane</keyword>
<dbReference type="PANTHER" id="PTHR42736:SF1">
    <property type="entry name" value="PROTEIN-GLUTAMINE GAMMA-GLUTAMYLTRANSFERASE"/>
    <property type="match status" value="1"/>
</dbReference>
<evidence type="ECO:0000259" key="3">
    <source>
        <dbReference type="SMART" id="SM00460"/>
    </source>
</evidence>
<feature type="compositionally biased region" description="Polar residues" evidence="1">
    <location>
        <begin position="558"/>
        <end position="576"/>
    </location>
</feature>
<comment type="caution">
    <text evidence="4">The sequence shown here is derived from an EMBL/GenBank/DDBJ whole genome shotgun (WGS) entry which is preliminary data.</text>
</comment>
<evidence type="ECO:0000256" key="1">
    <source>
        <dbReference type="SAM" id="MobiDB-lite"/>
    </source>
</evidence>
<feature type="transmembrane region" description="Helical" evidence="2">
    <location>
        <begin position="226"/>
        <end position="247"/>
    </location>
</feature>
<feature type="domain" description="Transglutaminase-like" evidence="3">
    <location>
        <begin position="471"/>
        <end position="541"/>
    </location>
</feature>
<feature type="region of interest" description="Disordered" evidence="1">
    <location>
        <begin position="1"/>
        <end position="26"/>
    </location>
</feature>
<gene>
    <name evidence="4" type="ORF">JL106_18285</name>
</gene>
<dbReference type="InterPro" id="IPR038765">
    <property type="entry name" value="Papain-like_cys_pep_sf"/>
</dbReference>
<protein>
    <submittedName>
        <fullName evidence="4">Transglutaminase domain-containing protein</fullName>
    </submittedName>
</protein>
<sequence>MTVTAPPEHDGPIPVGAYPAGPPPDDGHPQVAALATAIGALAVLAGSSALATQLSGTSWLTSLVVVLTVIWLVGVGGRLLRLPSAVVVLVQLATLAVTLTGLFVTGATWGVLPDPHAWAEGRELLAGAWDQVLTTVAPAPVTPELSFLICLSVGLAAVVVDLLIAVAGAPGLVALPLLCLYSVPASISGVMLPWPAFVLPAVAYVLLLLVTGAAGRVTGWRPAAGVGAAAVPIATMAAVLALVGAAASTGVGTEGRLPQAEGGGSSGIGLSPFTSLRGDLERADPVDLMRVSGLPTPDYLRTVGLESWTPDQGWSVDELQDSGSLSTDVTPGPDEVTLDITVTNLRERFLPVYQATSAVSGLGSGWTYDAELQAVFREDPVDVDSYRLTKSTAMAGASALRADTVTADPRLLDTGAMPEEVVAQAWAVVAAATTPFDQALALQQFFTDPANGFVYSLSVPTGNTGDALLDFLQNRQGYCEQYASAMAVMARAVGLPTRVAVGFTQGDRQADGSYLINSHDAHAWVEVRFDAAGWVRFDPTPLTGGQGGQQGFFDDTAQAPSTAPTTEGVTPTSDAAVTSGDLGIPEPAPGMEPLLDSSPPVPTDESGSGSLLAVLGWTVGIVAVLAALAATPTLVRGLRRRRRLTVIEAGGPQAPLAAWAEVEDAAADHGVAMSSAESLRSAANRLARVARLDGDDRDELRMLVLDTERACYAAPVGTADPVVGAVPVGTSRAAAALSSGSTAVAGAAGVAVADRAGGSATGALLAERVRRITAAIARGRPQRLSDRLLPRSVRPPRWR</sequence>
<accession>A0A939C3B5</accession>
<dbReference type="Pfam" id="PF11992">
    <property type="entry name" value="TgpA_N"/>
    <property type="match status" value="1"/>
</dbReference>
<dbReference type="AlphaFoldDB" id="A0A939C3B5"/>
<dbReference type="InterPro" id="IPR002931">
    <property type="entry name" value="Transglutaminase-like"/>
</dbReference>
<feature type="transmembrane region" description="Helical" evidence="2">
    <location>
        <begin position="145"/>
        <end position="165"/>
    </location>
</feature>
<organism evidence="4 5">
    <name type="scientific">Nakamurella leprariae</name>
    <dbReference type="NCBI Taxonomy" id="2803911"/>
    <lineage>
        <taxon>Bacteria</taxon>
        <taxon>Bacillati</taxon>
        <taxon>Actinomycetota</taxon>
        <taxon>Actinomycetes</taxon>
        <taxon>Nakamurellales</taxon>
        <taxon>Nakamurellaceae</taxon>
        <taxon>Nakamurella</taxon>
    </lineage>
</organism>
<feature type="transmembrane region" description="Helical" evidence="2">
    <location>
        <begin position="57"/>
        <end position="74"/>
    </location>
</feature>
<feature type="transmembrane region" description="Helical" evidence="2">
    <location>
        <begin position="31"/>
        <end position="51"/>
    </location>
</feature>
<dbReference type="Proteomes" id="UP000663792">
    <property type="component" value="Unassembled WGS sequence"/>
</dbReference>
<keyword evidence="2" id="KW-1133">Transmembrane helix</keyword>
<feature type="region of interest" description="Disordered" evidence="1">
    <location>
        <begin position="555"/>
        <end position="605"/>
    </location>
</feature>
<evidence type="ECO:0000256" key="2">
    <source>
        <dbReference type="SAM" id="Phobius"/>
    </source>
</evidence>
<evidence type="ECO:0000313" key="5">
    <source>
        <dbReference type="Proteomes" id="UP000663792"/>
    </source>
</evidence>
<name>A0A939C3B5_9ACTN</name>
<dbReference type="SUPFAM" id="SSF54001">
    <property type="entry name" value="Cysteine proteinases"/>
    <property type="match status" value="1"/>
</dbReference>
<dbReference type="InterPro" id="IPR052901">
    <property type="entry name" value="Bact_TGase-like"/>
</dbReference>
<dbReference type="PANTHER" id="PTHR42736">
    <property type="entry name" value="PROTEIN-GLUTAMINE GAMMA-GLUTAMYLTRANSFERASE"/>
    <property type="match status" value="1"/>
</dbReference>
<keyword evidence="5" id="KW-1185">Reference proteome</keyword>
<dbReference type="EMBL" id="JAERWK010000025">
    <property type="protein sequence ID" value="MBM9469239.1"/>
    <property type="molecule type" value="Genomic_DNA"/>
</dbReference>
<dbReference type="SMART" id="SM00460">
    <property type="entry name" value="TGc"/>
    <property type="match status" value="1"/>
</dbReference>
<dbReference type="InterPro" id="IPR021878">
    <property type="entry name" value="TgpA_N"/>
</dbReference>
<feature type="transmembrane region" description="Helical" evidence="2">
    <location>
        <begin position="611"/>
        <end position="635"/>
    </location>
</feature>
<dbReference type="Pfam" id="PF01841">
    <property type="entry name" value="Transglut_core"/>
    <property type="match status" value="1"/>
</dbReference>
<feature type="transmembrane region" description="Helical" evidence="2">
    <location>
        <begin position="86"/>
        <end position="112"/>
    </location>
</feature>
<keyword evidence="2" id="KW-0812">Transmembrane</keyword>
<evidence type="ECO:0000313" key="4">
    <source>
        <dbReference type="EMBL" id="MBM9469239.1"/>
    </source>
</evidence>
<dbReference type="RefSeq" id="WP_205262194.1">
    <property type="nucleotide sequence ID" value="NZ_JAERWK010000025.1"/>
</dbReference>